<sequence length="161" mass="18527">MCLHRITCDIQQFFLVIQRLKRTFSTIFPPRQHSISSLTVGPMMIWPLVVIIGTLGNAIFVECRAWRVWLVVLIPTSLAGKDVFISVYATRRHDCLRHNTHHLSHRAFLVFSVVQGSHQLTQKSSLQPGLVIKHSISVSTYRLPWSVLQKPLHNMKFSFVK</sequence>
<comment type="caution">
    <text evidence="2">The sequence shown here is derived from an EMBL/GenBank/DDBJ whole genome shotgun (WGS) entry which is preliminary data.</text>
</comment>
<reference evidence="2" key="1">
    <citation type="submission" date="2023-06" db="EMBL/GenBank/DDBJ databases">
        <title>Genome-scale phylogeny and comparative genomics of the fungal order Sordariales.</title>
        <authorList>
            <consortium name="Lawrence Berkeley National Laboratory"/>
            <person name="Hensen N."/>
            <person name="Bonometti L."/>
            <person name="Westerberg I."/>
            <person name="Brannstrom I.O."/>
            <person name="Guillou S."/>
            <person name="Cros-Aarteil S."/>
            <person name="Calhoun S."/>
            <person name="Haridas S."/>
            <person name="Kuo A."/>
            <person name="Mondo S."/>
            <person name="Pangilinan J."/>
            <person name="Riley R."/>
            <person name="Labutti K."/>
            <person name="Andreopoulos B."/>
            <person name="Lipzen A."/>
            <person name="Chen C."/>
            <person name="Yanf M."/>
            <person name="Daum C."/>
            <person name="Ng V."/>
            <person name="Clum A."/>
            <person name="Steindorff A."/>
            <person name="Ohm R."/>
            <person name="Martin F."/>
            <person name="Silar P."/>
            <person name="Natvig D."/>
            <person name="Lalanne C."/>
            <person name="Gautier V."/>
            <person name="Ament-Velasquez S.L."/>
            <person name="Kruys A."/>
            <person name="Hutchinson M.I."/>
            <person name="Powell A.J."/>
            <person name="Barry K."/>
            <person name="Miller A.N."/>
            <person name="Grigoriev I.V."/>
            <person name="Debuchy R."/>
            <person name="Gladieux P."/>
            <person name="Thoren M.H."/>
            <person name="Johannesson H."/>
        </authorList>
    </citation>
    <scope>NUCLEOTIDE SEQUENCE</scope>
    <source>
        <strain evidence="2">CBS 540.89</strain>
    </source>
</reference>
<gene>
    <name evidence="2" type="ORF">B0T21DRAFT_106547</name>
</gene>
<keyword evidence="1" id="KW-0472">Membrane</keyword>
<protein>
    <submittedName>
        <fullName evidence="2">Uncharacterized protein</fullName>
    </submittedName>
</protein>
<evidence type="ECO:0000256" key="1">
    <source>
        <dbReference type="SAM" id="Phobius"/>
    </source>
</evidence>
<keyword evidence="1" id="KW-1133">Transmembrane helix</keyword>
<feature type="transmembrane region" description="Helical" evidence="1">
    <location>
        <begin position="43"/>
        <end position="61"/>
    </location>
</feature>
<dbReference type="Proteomes" id="UP001172159">
    <property type="component" value="Unassembled WGS sequence"/>
</dbReference>
<dbReference type="EMBL" id="JAUKTV010000021">
    <property type="protein sequence ID" value="KAK0704273.1"/>
    <property type="molecule type" value="Genomic_DNA"/>
</dbReference>
<keyword evidence="3" id="KW-1185">Reference proteome</keyword>
<evidence type="ECO:0000313" key="3">
    <source>
        <dbReference type="Proteomes" id="UP001172159"/>
    </source>
</evidence>
<organism evidence="2 3">
    <name type="scientific">Apiosordaria backusii</name>
    <dbReference type="NCBI Taxonomy" id="314023"/>
    <lineage>
        <taxon>Eukaryota</taxon>
        <taxon>Fungi</taxon>
        <taxon>Dikarya</taxon>
        <taxon>Ascomycota</taxon>
        <taxon>Pezizomycotina</taxon>
        <taxon>Sordariomycetes</taxon>
        <taxon>Sordariomycetidae</taxon>
        <taxon>Sordariales</taxon>
        <taxon>Lasiosphaeriaceae</taxon>
        <taxon>Apiosordaria</taxon>
    </lineage>
</organism>
<accession>A0AA39ZVB3</accession>
<keyword evidence="1" id="KW-0812">Transmembrane</keyword>
<evidence type="ECO:0000313" key="2">
    <source>
        <dbReference type="EMBL" id="KAK0704273.1"/>
    </source>
</evidence>
<proteinExistence type="predicted"/>
<name>A0AA39ZVB3_9PEZI</name>
<dbReference type="AlphaFoldDB" id="A0AA39ZVB3"/>
<feature type="transmembrane region" description="Helical" evidence="1">
    <location>
        <begin position="68"/>
        <end position="89"/>
    </location>
</feature>